<protein>
    <submittedName>
        <fullName evidence="8">YesN/AraC family two-component response regulator</fullName>
    </submittedName>
</protein>
<evidence type="ECO:0000256" key="3">
    <source>
        <dbReference type="ARBA" id="ARBA00023163"/>
    </source>
</evidence>
<dbReference type="Pfam" id="PF12833">
    <property type="entry name" value="HTH_18"/>
    <property type="match status" value="1"/>
</dbReference>
<comment type="caution">
    <text evidence="8">The sequence shown here is derived from an EMBL/GenBank/DDBJ whole genome shotgun (WGS) entry which is preliminary data.</text>
</comment>
<dbReference type="Gene3D" id="1.10.10.60">
    <property type="entry name" value="Homeodomain-like"/>
    <property type="match status" value="2"/>
</dbReference>
<evidence type="ECO:0000256" key="4">
    <source>
        <dbReference type="PROSITE-ProRule" id="PRU00169"/>
    </source>
</evidence>
<dbReference type="PROSITE" id="PS00041">
    <property type="entry name" value="HTH_ARAC_FAMILY_1"/>
    <property type="match status" value="1"/>
</dbReference>
<keyword evidence="5" id="KW-0812">Transmembrane</keyword>
<keyword evidence="9" id="KW-1185">Reference proteome</keyword>
<evidence type="ECO:0000256" key="1">
    <source>
        <dbReference type="ARBA" id="ARBA00023015"/>
    </source>
</evidence>
<evidence type="ECO:0000313" key="9">
    <source>
        <dbReference type="Proteomes" id="UP001549098"/>
    </source>
</evidence>
<dbReference type="Proteomes" id="UP001549098">
    <property type="component" value="Unassembled WGS sequence"/>
</dbReference>
<keyword evidence="2" id="KW-0238">DNA-binding</keyword>
<dbReference type="InterPro" id="IPR009057">
    <property type="entry name" value="Homeodomain-like_sf"/>
</dbReference>
<dbReference type="SUPFAM" id="SSF46689">
    <property type="entry name" value="Homeodomain-like"/>
    <property type="match status" value="1"/>
</dbReference>
<accession>A0ABV2EZB7</accession>
<dbReference type="Pfam" id="PF00072">
    <property type="entry name" value="Response_reg"/>
    <property type="match status" value="1"/>
</dbReference>
<dbReference type="CDD" id="cd17536">
    <property type="entry name" value="REC_YesN-like"/>
    <property type="match status" value="1"/>
</dbReference>
<evidence type="ECO:0000313" key="8">
    <source>
        <dbReference type="EMBL" id="MET3544850.1"/>
    </source>
</evidence>
<keyword evidence="5" id="KW-0472">Membrane</keyword>
<sequence length="523" mass="60632">MSKHRASNPWHKDKPVCGLSFFRCCSRIILLLFGGIHMFRRIPMYKVMIVDDEPWAIKGIRNAFDWDKYGFEIIGQFKSAYTAWDAIKANEPDLVFTDIRMPEISGLDLMKRAKVEGLDIEFVIVSGYAEFEYAQEALRYGALDYFLKPLDIDKADPFIAKLAMHFSRRSTARNQLLLDALTSANEDEIKSFLPLPDDAAVYYYQVLTIYFEGENKNIKNLLSLEGKPVHVVEVEAGARKMLVVLMTEHKACLEGLSDKWFLNKTGIHVMGVSSISNQLKHMSKLIKEADLSASQVFLEEAGGVVHYEPKLHLVKPCIDEIHHILQGNQFDDVDAYIKGLQAYFRDHHLGMSEVVYLWNQAVGILIKAYSEELKDMELEFLNYSEIKERFEHFQSLCSFLHEVLDSIRIGNSRSVQEGDIQSCFNRMIHYINHHFEQKLYLKDLSAQFFINQVYCCQLFRKNLGKTFSEYVSELRIKKARQLLKRTDLSIEEVAIQAGYVDYYYFNKVFKKHCGMTPTRFRKS</sequence>
<evidence type="ECO:0000256" key="2">
    <source>
        <dbReference type="ARBA" id="ARBA00023125"/>
    </source>
</evidence>
<evidence type="ECO:0000259" key="6">
    <source>
        <dbReference type="PROSITE" id="PS01124"/>
    </source>
</evidence>
<dbReference type="PROSITE" id="PS50110">
    <property type="entry name" value="RESPONSE_REGULATORY"/>
    <property type="match status" value="1"/>
</dbReference>
<keyword evidence="4" id="KW-0597">Phosphoprotein</keyword>
<dbReference type="PRINTS" id="PR00032">
    <property type="entry name" value="HTHARAC"/>
</dbReference>
<reference evidence="8 9" key="1">
    <citation type="submission" date="2024-06" db="EMBL/GenBank/DDBJ databases">
        <title>Genomic Encyclopedia of Type Strains, Phase IV (KMG-IV): sequencing the most valuable type-strain genomes for metagenomic binning, comparative biology and taxonomic classification.</title>
        <authorList>
            <person name="Goeker M."/>
        </authorList>
    </citation>
    <scope>NUCLEOTIDE SEQUENCE [LARGE SCALE GENOMIC DNA]</scope>
    <source>
        <strain evidence="8 9">DSM 17253</strain>
    </source>
</reference>
<name>A0ABV2EZB7_9BACL</name>
<feature type="modified residue" description="4-aspartylphosphate" evidence="4">
    <location>
        <position position="98"/>
    </location>
</feature>
<dbReference type="SMART" id="SM00448">
    <property type="entry name" value="REC"/>
    <property type="match status" value="1"/>
</dbReference>
<keyword evidence="1" id="KW-0805">Transcription regulation</keyword>
<dbReference type="InterPro" id="IPR011006">
    <property type="entry name" value="CheY-like_superfamily"/>
</dbReference>
<dbReference type="SMART" id="SM00342">
    <property type="entry name" value="HTH_ARAC"/>
    <property type="match status" value="1"/>
</dbReference>
<organism evidence="8 9">
    <name type="scientific">Paenibacillus favisporus</name>
    <dbReference type="NCBI Taxonomy" id="221028"/>
    <lineage>
        <taxon>Bacteria</taxon>
        <taxon>Bacillati</taxon>
        <taxon>Bacillota</taxon>
        <taxon>Bacilli</taxon>
        <taxon>Bacillales</taxon>
        <taxon>Paenibacillaceae</taxon>
        <taxon>Paenibacillus</taxon>
    </lineage>
</organism>
<evidence type="ECO:0000259" key="7">
    <source>
        <dbReference type="PROSITE" id="PS50110"/>
    </source>
</evidence>
<dbReference type="InterPro" id="IPR020449">
    <property type="entry name" value="Tscrpt_reg_AraC-type_HTH"/>
</dbReference>
<dbReference type="PROSITE" id="PS01124">
    <property type="entry name" value="HTH_ARAC_FAMILY_2"/>
    <property type="match status" value="1"/>
</dbReference>
<gene>
    <name evidence="8" type="ORF">ABID47_001444</name>
</gene>
<dbReference type="InterPro" id="IPR018062">
    <property type="entry name" value="HTH_AraC-typ_CS"/>
</dbReference>
<dbReference type="RefSeq" id="WP_354495487.1">
    <property type="nucleotide sequence ID" value="NZ_JBEPLV010000001.1"/>
</dbReference>
<feature type="domain" description="HTH araC/xylS-type" evidence="6">
    <location>
        <begin position="425"/>
        <end position="523"/>
    </location>
</feature>
<dbReference type="EMBL" id="JBEPLV010000001">
    <property type="protein sequence ID" value="MET3544850.1"/>
    <property type="molecule type" value="Genomic_DNA"/>
</dbReference>
<proteinExistence type="predicted"/>
<dbReference type="InterPro" id="IPR018060">
    <property type="entry name" value="HTH_AraC"/>
</dbReference>
<dbReference type="Gene3D" id="3.40.50.2300">
    <property type="match status" value="1"/>
</dbReference>
<feature type="domain" description="Response regulatory" evidence="7">
    <location>
        <begin position="46"/>
        <end position="163"/>
    </location>
</feature>
<evidence type="ECO:0000256" key="5">
    <source>
        <dbReference type="SAM" id="Phobius"/>
    </source>
</evidence>
<dbReference type="PANTHER" id="PTHR43280:SF28">
    <property type="entry name" value="HTH-TYPE TRANSCRIPTIONAL ACTIVATOR RHAS"/>
    <property type="match status" value="1"/>
</dbReference>
<keyword evidence="3" id="KW-0804">Transcription</keyword>
<keyword evidence="5" id="KW-1133">Transmembrane helix</keyword>
<dbReference type="PANTHER" id="PTHR43280">
    <property type="entry name" value="ARAC-FAMILY TRANSCRIPTIONAL REGULATOR"/>
    <property type="match status" value="1"/>
</dbReference>
<feature type="transmembrane region" description="Helical" evidence="5">
    <location>
        <begin position="20"/>
        <end position="39"/>
    </location>
</feature>
<dbReference type="InterPro" id="IPR001789">
    <property type="entry name" value="Sig_transdc_resp-reg_receiver"/>
</dbReference>
<dbReference type="SUPFAM" id="SSF52172">
    <property type="entry name" value="CheY-like"/>
    <property type="match status" value="1"/>
</dbReference>